<comment type="subunit">
    <text evidence="6 7">Homodimer.</text>
</comment>
<feature type="binding site" evidence="6">
    <location>
        <position position="195"/>
    </location>
    <ligand>
        <name>substrate</name>
    </ligand>
</feature>
<organism evidence="8 9">
    <name type="scientific">Helicobacter winghamensis</name>
    <dbReference type="NCBI Taxonomy" id="157268"/>
    <lineage>
        <taxon>Bacteria</taxon>
        <taxon>Pseudomonadati</taxon>
        <taxon>Campylobacterota</taxon>
        <taxon>Epsilonproteobacteria</taxon>
        <taxon>Campylobacterales</taxon>
        <taxon>Helicobacteraceae</taxon>
        <taxon>Helicobacter</taxon>
    </lineage>
</organism>
<feature type="active site" description="Proton acceptor" evidence="6">
    <location>
        <position position="158"/>
    </location>
</feature>
<comment type="pathway">
    <text evidence="6 7">Carbohydrate degradation; glycolysis; D-glyceraldehyde 3-phosphate from glycerone phosphate: step 1/1.</text>
</comment>
<dbReference type="InterPro" id="IPR000652">
    <property type="entry name" value="Triosephosphate_isomerase"/>
</dbReference>
<evidence type="ECO:0000256" key="1">
    <source>
        <dbReference type="ARBA" id="ARBA00007422"/>
    </source>
</evidence>
<gene>
    <name evidence="6" type="primary">tpiA</name>
    <name evidence="8" type="ORF">BCM31_03885</name>
</gene>
<dbReference type="GO" id="GO:0005829">
    <property type="term" value="C:cytosol"/>
    <property type="evidence" value="ECO:0007669"/>
    <property type="project" value="TreeGrafter"/>
</dbReference>
<dbReference type="UniPathway" id="UPA00109">
    <property type="reaction ID" value="UER00189"/>
</dbReference>
<comment type="catalytic activity">
    <reaction evidence="6 7">
        <text>D-glyceraldehyde 3-phosphate = dihydroxyacetone phosphate</text>
        <dbReference type="Rhea" id="RHEA:18585"/>
        <dbReference type="ChEBI" id="CHEBI:57642"/>
        <dbReference type="ChEBI" id="CHEBI:59776"/>
        <dbReference type="EC" id="5.3.1.1"/>
    </reaction>
</comment>
<evidence type="ECO:0000313" key="9">
    <source>
        <dbReference type="Proteomes" id="UP000233350"/>
    </source>
</evidence>
<sequence>MKIIASNFKTNHTRKSTQEFCDALESFLSHKSIPHKVAVFPPSTALLENAFKHFSIGAQNAYFVQNGSFTGEIGLEQLEEFSIQTLLIGHSERRFLGECQEFCAQKFAYFAKQNFEIFYCIGESLNTKNQGLDSTLAFLESQLQGIDLSYPKLIVAYEPIWAIGSGVSATLDEITQVHTRLKQKLGKIPLLYGGSVKPQNTSEILSLNGVDGVLVGSASWEIESFCQILENSF</sequence>
<dbReference type="Gene3D" id="3.20.20.70">
    <property type="entry name" value="Aldolase class I"/>
    <property type="match status" value="1"/>
</dbReference>
<dbReference type="InterPro" id="IPR022896">
    <property type="entry name" value="TrioseP_Isoase_bac/euk"/>
</dbReference>
<dbReference type="SUPFAM" id="SSF51351">
    <property type="entry name" value="Triosephosphate isomerase (TIM)"/>
    <property type="match status" value="1"/>
</dbReference>
<keyword evidence="4 6" id="KW-0324">Glycolysis</keyword>
<dbReference type="AlphaFoldDB" id="A0A2N3PIH9"/>
<reference evidence="8 9" key="1">
    <citation type="submission" date="2016-07" db="EMBL/GenBank/DDBJ databases">
        <title>Detection of Helicobacter winghamensis from caecal content of red fox (Vulpes vulpes).</title>
        <authorList>
            <person name="Zanoni R.G."/>
            <person name="Florio D."/>
            <person name="Caffara M."/>
            <person name="Renzi M."/>
            <person name="Parisi A."/>
            <person name="Pasquali F."/>
            <person name="Manfreda G."/>
        </authorList>
    </citation>
    <scope>NUCLEOTIDE SEQUENCE [LARGE SCALE GENOMIC DNA]</scope>
    <source>
        <strain evidence="8 9">295_13</strain>
    </source>
</reference>
<dbReference type="PROSITE" id="PS51440">
    <property type="entry name" value="TIM_2"/>
    <property type="match status" value="1"/>
</dbReference>
<dbReference type="GO" id="GO:0006096">
    <property type="term" value="P:glycolytic process"/>
    <property type="evidence" value="ECO:0007669"/>
    <property type="project" value="UniProtKB-UniRule"/>
</dbReference>
<dbReference type="UniPathway" id="UPA00138"/>
<evidence type="ECO:0000256" key="5">
    <source>
        <dbReference type="ARBA" id="ARBA00023235"/>
    </source>
</evidence>
<dbReference type="GO" id="GO:0019563">
    <property type="term" value="P:glycerol catabolic process"/>
    <property type="evidence" value="ECO:0007669"/>
    <property type="project" value="TreeGrafter"/>
</dbReference>
<keyword evidence="5 6" id="KW-0413">Isomerase</keyword>
<dbReference type="GO" id="GO:0006094">
    <property type="term" value="P:gluconeogenesis"/>
    <property type="evidence" value="ECO:0007669"/>
    <property type="project" value="UniProtKB-UniRule"/>
</dbReference>
<accession>A0A2N3PIH9</accession>
<dbReference type="OrthoDB" id="9809429at2"/>
<evidence type="ECO:0000256" key="2">
    <source>
        <dbReference type="ARBA" id="ARBA00022432"/>
    </source>
</evidence>
<dbReference type="Proteomes" id="UP000233350">
    <property type="component" value="Unassembled WGS sequence"/>
</dbReference>
<comment type="pathway">
    <text evidence="6 7">Carbohydrate biosynthesis; gluconeogenesis.</text>
</comment>
<comment type="subcellular location">
    <subcellularLocation>
        <location evidence="6 7">Cytoplasm</location>
    </subcellularLocation>
</comment>
<dbReference type="PANTHER" id="PTHR21139">
    <property type="entry name" value="TRIOSEPHOSPHATE ISOMERASE"/>
    <property type="match status" value="1"/>
</dbReference>
<dbReference type="EC" id="5.3.1.1" evidence="6 7"/>
<keyword evidence="3 6" id="KW-0963">Cytoplasm</keyword>
<comment type="caution">
    <text evidence="8">The sequence shown here is derived from an EMBL/GenBank/DDBJ whole genome shotgun (WGS) entry which is preliminary data.</text>
</comment>
<keyword evidence="2 6" id="KW-0312">Gluconeogenesis</keyword>
<dbReference type="GO" id="GO:0046166">
    <property type="term" value="P:glyceraldehyde-3-phosphate biosynthetic process"/>
    <property type="evidence" value="ECO:0007669"/>
    <property type="project" value="TreeGrafter"/>
</dbReference>
<dbReference type="GeneID" id="97289253"/>
<name>A0A2N3PIH9_9HELI</name>
<dbReference type="NCBIfam" id="NF000728">
    <property type="entry name" value="PRK00042.3-2"/>
    <property type="match status" value="1"/>
</dbReference>
<comment type="caution">
    <text evidence="6">Lacks conserved residue(s) required for the propagation of feature annotation.</text>
</comment>
<dbReference type="InterPro" id="IPR013785">
    <property type="entry name" value="Aldolase_TIM"/>
</dbReference>
<dbReference type="Pfam" id="PF00121">
    <property type="entry name" value="TIM"/>
    <property type="match status" value="1"/>
</dbReference>
<protein>
    <recommendedName>
        <fullName evidence="6 7">Triosephosphate isomerase</fullName>
        <shortName evidence="6">TIM</shortName>
        <shortName evidence="6">TPI</shortName>
        <ecNumber evidence="6 7">5.3.1.1</ecNumber>
    </recommendedName>
    <alternativeName>
        <fullName evidence="6">Triose-phosphate isomerase</fullName>
    </alternativeName>
</protein>
<evidence type="ECO:0000256" key="6">
    <source>
        <dbReference type="HAMAP-Rule" id="MF_00147"/>
    </source>
</evidence>
<evidence type="ECO:0000313" key="8">
    <source>
        <dbReference type="EMBL" id="PKT80603.1"/>
    </source>
</evidence>
<evidence type="ECO:0000256" key="7">
    <source>
        <dbReference type="RuleBase" id="RU363013"/>
    </source>
</evidence>
<dbReference type="HAMAP" id="MF_00147_B">
    <property type="entry name" value="TIM_B"/>
    <property type="match status" value="1"/>
</dbReference>
<dbReference type="GO" id="GO:0004807">
    <property type="term" value="F:triose-phosphate isomerase activity"/>
    <property type="evidence" value="ECO:0007669"/>
    <property type="project" value="UniProtKB-UniRule"/>
</dbReference>
<keyword evidence="9" id="KW-1185">Reference proteome</keyword>
<dbReference type="RefSeq" id="WP_006802126.1">
    <property type="nucleotide sequence ID" value="NZ_CABKOI010000021.1"/>
</dbReference>
<dbReference type="PROSITE" id="PS00171">
    <property type="entry name" value="TIM_1"/>
    <property type="match status" value="1"/>
</dbReference>
<comment type="similarity">
    <text evidence="1 6 7">Belongs to the triosephosphate isomerase family.</text>
</comment>
<feature type="binding site" evidence="6">
    <location>
        <begin position="7"/>
        <end position="9"/>
    </location>
    <ligand>
        <name>substrate</name>
    </ligand>
</feature>
<dbReference type="PANTHER" id="PTHR21139:SF42">
    <property type="entry name" value="TRIOSEPHOSPHATE ISOMERASE"/>
    <property type="match status" value="1"/>
</dbReference>
<dbReference type="InterPro" id="IPR020861">
    <property type="entry name" value="Triosephosphate_isomerase_AS"/>
</dbReference>
<dbReference type="EMBL" id="MBPK01000042">
    <property type="protein sequence ID" value="PKT80603.1"/>
    <property type="molecule type" value="Genomic_DNA"/>
</dbReference>
<dbReference type="InterPro" id="IPR035990">
    <property type="entry name" value="TIM_sf"/>
</dbReference>
<dbReference type="CDD" id="cd00311">
    <property type="entry name" value="TIM"/>
    <property type="match status" value="1"/>
</dbReference>
<comment type="function">
    <text evidence="6">Involved in the gluconeogenesis. Catalyzes stereospecifically the conversion of dihydroxyacetone phosphate (DHAP) to D-glyceraldehyde-3-phosphate (G3P).</text>
</comment>
<feature type="active site" description="Electrophile" evidence="6">
    <location>
        <position position="90"/>
    </location>
</feature>
<dbReference type="STRING" id="556267.HWAG_00433"/>
<evidence type="ECO:0000256" key="3">
    <source>
        <dbReference type="ARBA" id="ARBA00022490"/>
    </source>
</evidence>
<evidence type="ECO:0000256" key="4">
    <source>
        <dbReference type="ARBA" id="ARBA00023152"/>
    </source>
</evidence>
<feature type="binding site" evidence="6">
    <location>
        <position position="164"/>
    </location>
    <ligand>
        <name>substrate</name>
    </ligand>
</feature>
<proteinExistence type="inferred from homology"/>